<keyword evidence="1" id="KW-0547">Nucleotide-binding</keyword>
<dbReference type="InterPro" id="IPR003960">
    <property type="entry name" value="ATPase_AAA_CS"/>
</dbReference>
<dbReference type="Gene3D" id="3.40.50.300">
    <property type="entry name" value="P-loop containing nucleotide triphosphate hydrolases"/>
    <property type="match status" value="1"/>
</dbReference>
<comment type="similarity">
    <text evidence="1">Belongs to the AAA ATPase family.</text>
</comment>
<evidence type="ECO:0000256" key="2">
    <source>
        <dbReference type="SAM" id="MobiDB-lite"/>
    </source>
</evidence>
<dbReference type="OrthoDB" id="263010at2759"/>
<reference evidence="4 5" key="1">
    <citation type="journal article" date="2015" name="PLoS Pathog.">
        <title>Leptomonas seymouri: Adaptations to the Dixenous Life Cycle Analyzed by Genome Sequencing, Transcriptome Profiling and Co-infection with Leishmania donovani.</title>
        <authorList>
            <person name="Kraeva N."/>
            <person name="Butenko A."/>
            <person name="Hlavacova J."/>
            <person name="Kostygov A."/>
            <person name="Myskova J."/>
            <person name="Grybchuk D."/>
            <person name="Lestinova T."/>
            <person name="Votypka J."/>
            <person name="Volf P."/>
            <person name="Opperdoes F."/>
            <person name="Flegontov P."/>
            <person name="Lukes J."/>
            <person name="Yurchenko V."/>
        </authorList>
    </citation>
    <scope>NUCLEOTIDE SEQUENCE [LARGE SCALE GENOMIC DNA]</scope>
    <source>
        <strain evidence="4 5">ATCC 30220</strain>
    </source>
</reference>
<comment type="caution">
    <text evidence="4">The sequence shown here is derived from an EMBL/GenBank/DDBJ whole genome shotgun (WGS) entry which is preliminary data.</text>
</comment>
<dbReference type="GO" id="GO:0016887">
    <property type="term" value="F:ATP hydrolysis activity"/>
    <property type="evidence" value="ECO:0007669"/>
    <property type="project" value="InterPro"/>
</dbReference>
<dbReference type="GO" id="GO:0016197">
    <property type="term" value="P:endosomal transport"/>
    <property type="evidence" value="ECO:0007669"/>
    <property type="project" value="TreeGrafter"/>
</dbReference>
<dbReference type="SUPFAM" id="SSF52540">
    <property type="entry name" value="P-loop containing nucleoside triphosphate hydrolases"/>
    <property type="match status" value="1"/>
</dbReference>
<feature type="region of interest" description="Disordered" evidence="2">
    <location>
        <begin position="108"/>
        <end position="145"/>
    </location>
</feature>
<dbReference type="OMA" id="RYATWRC"/>
<dbReference type="Proteomes" id="UP000038009">
    <property type="component" value="Unassembled WGS sequence"/>
</dbReference>
<keyword evidence="1" id="KW-0067">ATP-binding</keyword>
<dbReference type="InterPro" id="IPR050304">
    <property type="entry name" value="MT-severing_AAA_ATPase"/>
</dbReference>
<dbReference type="PANTHER" id="PTHR23074:SF163">
    <property type="entry name" value="TRANSPORT PROTEIN 4A, PUTATIVE-RELATED"/>
    <property type="match status" value="1"/>
</dbReference>
<sequence>MRCALPPQTPTYLSRLQISYAGVMEAKKVEETRTLVRQASALLHEHLQNLPHTPLSYSERSKLRDLLRLLLPSLSIVRSFEHRYHFRCVYMTIENAVEQVLTCPALSEADTLPDDDERPINETSSASRPSEAAQLTSPAGETAPIQADAAEDTVPLWRDIYGCKEAILALRQSTTLPLRYPALFTGPRRPWRCLLLYGPPGTGKTQLAAATAAEFNAVFLSMSAADLLSKWVGESEKQVRLAFTRAAAAGPRCVLFFDEVDALCSARGGQGESELARRLKTEFLLQLQKVAATVVVLAATNLPWELDAAIVRRFDRLVHVGLPSLEEKLQFMRDRMRGVTHVVTDDQLRRVAGQTEGFSLVDLGRLLSNAVMAPVTEWLSRHSSVECVSVNGDAARCEKMASAGKCEDAAFLPASSTAPPLSLPCRLRCVDGESGKDKNQSEALEVLGDASIASEKSPNTGLAAASVYTSSSDTQAPAEFLHEERPFMASDTSSARVCEFGVPPVEAKHFEEALRRVAATTTAADAARYSSWYSHSA</sequence>
<keyword evidence="5" id="KW-1185">Reference proteome</keyword>
<dbReference type="InterPro" id="IPR003593">
    <property type="entry name" value="AAA+_ATPase"/>
</dbReference>
<gene>
    <name evidence="4" type="ORF">ABL78_4197</name>
</gene>
<feature type="compositionally biased region" description="Polar residues" evidence="2">
    <location>
        <begin position="121"/>
        <end position="139"/>
    </location>
</feature>
<dbReference type="GO" id="GO:0005524">
    <property type="term" value="F:ATP binding"/>
    <property type="evidence" value="ECO:0007669"/>
    <property type="project" value="UniProtKB-KW"/>
</dbReference>
<dbReference type="EMBL" id="LJSK01000118">
    <property type="protein sequence ID" value="KPI86727.1"/>
    <property type="molecule type" value="Genomic_DNA"/>
</dbReference>
<feature type="domain" description="AAA+ ATPase" evidence="3">
    <location>
        <begin position="190"/>
        <end position="324"/>
    </location>
</feature>
<evidence type="ECO:0000313" key="5">
    <source>
        <dbReference type="Proteomes" id="UP000038009"/>
    </source>
</evidence>
<name>A0A0N0P643_LEPSE</name>
<accession>A0A0N0P643</accession>
<dbReference type="SMART" id="SM00382">
    <property type="entry name" value="AAA"/>
    <property type="match status" value="1"/>
</dbReference>
<protein>
    <submittedName>
        <fullName evidence="4">ATPase-like protein</fullName>
    </submittedName>
</protein>
<dbReference type="PROSITE" id="PS00674">
    <property type="entry name" value="AAA"/>
    <property type="match status" value="1"/>
</dbReference>
<dbReference type="VEuPathDB" id="TriTrypDB:Lsey_0118_0100"/>
<dbReference type="PANTHER" id="PTHR23074">
    <property type="entry name" value="AAA DOMAIN-CONTAINING"/>
    <property type="match status" value="1"/>
</dbReference>
<evidence type="ECO:0000256" key="1">
    <source>
        <dbReference type="RuleBase" id="RU003651"/>
    </source>
</evidence>
<dbReference type="GO" id="GO:0007033">
    <property type="term" value="P:vacuole organization"/>
    <property type="evidence" value="ECO:0007669"/>
    <property type="project" value="TreeGrafter"/>
</dbReference>
<proteinExistence type="inferred from homology"/>
<dbReference type="InterPro" id="IPR003959">
    <property type="entry name" value="ATPase_AAA_core"/>
</dbReference>
<organism evidence="4 5">
    <name type="scientific">Leptomonas seymouri</name>
    <dbReference type="NCBI Taxonomy" id="5684"/>
    <lineage>
        <taxon>Eukaryota</taxon>
        <taxon>Discoba</taxon>
        <taxon>Euglenozoa</taxon>
        <taxon>Kinetoplastea</taxon>
        <taxon>Metakinetoplastina</taxon>
        <taxon>Trypanosomatida</taxon>
        <taxon>Trypanosomatidae</taxon>
        <taxon>Leishmaniinae</taxon>
        <taxon>Leptomonas</taxon>
    </lineage>
</organism>
<evidence type="ECO:0000259" key="3">
    <source>
        <dbReference type="SMART" id="SM00382"/>
    </source>
</evidence>
<dbReference type="Gene3D" id="1.10.8.60">
    <property type="match status" value="1"/>
</dbReference>
<evidence type="ECO:0000313" key="4">
    <source>
        <dbReference type="EMBL" id="KPI86727.1"/>
    </source>
</evidence>
<dbReference type="InterPro" id="IPR027417">
    <property type="entry name" value="P-loop_NTPase"/>
</dbReference>
<dbReference type="Pfam" id="PF00004">
    <property type="entry name" value="AAA"/>
    <property type="match status" value="1"/>
</dbReference>
<dbReference type="AlphaFoldDB" id="A0A0N0P643"/>